<proteinExistence type="predicted"/>
<evidence type="ECO:0000256" key="1">
    <source>
        <dbReference type="SAM" id="MobiDB-lite"/>
    </source>
</evidence>
<comment type="caution">
    <text evidence="2">The sequence shown here is derived from an EMBL/GenBank/DDBJ whole genome shotgun (WGS) entry which is preliminary data.</text>
</comment>
<dbReference type="PANTHER" id="PTHR39162">
    <property type="entry name" value="GLL3345 PROTEIN"/>
    <property type="match status" value="1"/>
</dbReference>
<keyword evidence="3" id="KW-1185">Reference proteome</keyword>
<dbReference type="Proteomes" id="UP000292927">
    <property type="component" value="Unassembled WGS sequence"/>
</dbReference>
<feature type="compositionally biased region" description="Basic and acidic residues" evidence="1">
    <location>
        <begin position="110"/>
        <end position="119"/>
    </location>
</feature>
<reference evidence="2 3" key="1">
    <citation type="submission" date="2019-02" db="EMBL/GenBank/DDBJ databases">
        <title>Genomic Encyclopedia of Type Strains, Phase IV (KMG-IV): sequencing the most valuable type-strain genomes for metagenomic binning, comparative biology and taxonomic classification.</title>
        <authorList>
            <person name="Goeker M."/>
        </authorList>
    </citation>
    <scope>NUCLEOTIDE SEQUENCE [LARGE SCALE GENOMIC DNA]</scope>
    <source>
        <strain evidence="2 3">DSM 29486</strain>
    </source>
</reference>
<evidence type="ECO:0000313" key="3">
    <source>
        <dbReference type="Proteomes" id="UP000292927"/>
    </source>
</evidence>
<protein>
    <submittedName>
        <fullName evidence="2">Putative spore protein YtfJ</fullName>
    </submittedName>
</protein>
<sequence>MAKDNNSFHETVNSLFQGMDGMITSKTVVGEAVTIGDTTILPLVDVQFGVGAGAFSNDSKSNGGGGISGKISPSAVLVISQGTTKVVSVKNQDGLTKILDMVPDLINKFTGKDKEKTPEEQAVEDAVDDILNEEKN</sequence>
<organism evidence="2 3">
    <name type="scientific">Cuneatibacter caecimuris</name>
    <dbReference type="NCBI Taxonomy" id="1796618"/>
    <lineage>
        <taxon>Bacteria</taxon>
        <taxon>Bacillati</taxon>
        <taxon>Bacillota</taxon>
        <taxon>Clostridia</taxon>
        <taxon>Lachnospirales</taxon>
        <taxon>Lachnospiraceae</taxon>
        <taxon>Cuneatibacter</taxon>
    </lineage>
</organism>
<dbReference type="OrthoDB" id="1711150at2"/>
<dbReference type="AlphaFoldDB" id="A0A4Q7NZG7"/>
<dbReference type="InterPro" id="IPR014229">
    <property type="entry name" value="Spore_YtfJ"/>
</dbReference>
<feature type="compositionally biased region" description="Acidic residues" evidence="1">
    <location>
        <begin position="121"/>
        <end position="136"/>
    </location>
</feature>
<dbReference type="RefSeq" id="WP_130435884.1">
    <property type="nucleotide sequence ID" value="NZ_SGXF01000006.1"/>
</dbReference>
<dbReference type="Pfam" id="PF09579">
    <property type="entry name" value="Spore_YtfJ"/>
    <property type="match status" value="1"/>
</dbReference>
<dbReference type="PANTHER" id="PTHR39162:SF1">
    <property type="entry name" value="SPORULATION PROTEIN YTFJ"/>
    <property type="match status" value="1"/>
</dbReference>
<feature type="region of interest" description="Disordered" evidence="1">
    <location>
        <begin position="110"/>
        <end position="136"/>
    </location>
</feature>
<dbReference type="EMBL" id="SGXF01000006">
    <property type="protein sequence ID" value="RZS92881.1"/>
    <property type="molecule type" value="Genomic_DNA"/>
</dbReference>
<accession>A0A4Q7NZG7</accession>
<evidence type="ECO:0000313" key="2">
    <source>
        <dbReference type="EMBL" id="RZS92881.1"/>
    </source>
</evidence>
<name>A0A4Q7NZG7_9FIRM</name>
<gene>
    <name evidence="2" type="ORF">EV209_2624</name>
</gene>